<protein>
    <submittedName>
        <fullName evidence="2">Uncharacterized protein</fullName>
    </submittedName>
</protein>
<evidence type="ECO:0000313" key="2">
    <source>
        <dbReference type="EMBL" id="KAG0452492.1"/>
    </source>
</evidence>
<sequence>MDQKMWNLVLLLGESYLVLGEAYKDGEQLHRALKVVELACLVYGSMPQHLDDARYISSLGNGESYQQSKKGDGHGRRSLAEELVSQLDELRGHGILQNACEQAIKTAKAEYLQSLNYYVAAKMELDSMGSSEDNSLHKAVHTQLAHIS</sequence>
<dbReference type="GO" id="GO:0045893">
    <property type="term" value="P:positive regulation of DNA-templated transcription"/>
    <property type="evidence" value="ECO:0007669"/>
    <property type="project" value="TreeGrafter"/>
</dbReference>
<dbReference type="PANTHER" id="PTHR15000:SF1">
    <property type="entry name" value="ERYTHROID DIFFERENTIATION-RELATED FACTOR 1"/>
    <property type="match status" value="1"/>
</dbReference>
<gene>
    <name evidence="2" type="ORF">HPP92_025156</name>
</gene>
<evidence type="ECO:0000313" key="3">
    <source>
        <dbReference type="Proteomes" id="UP000636800"/>
    </source>
</evidence>
<proteinExistence type="predicted"/>
<keyword evidence="3" id="KW-1185">Reference proteome</keyword>
<dbReference type="Proteomes" id="UP000636800">
    <property type="component" value="Unassembled WGS sequence"/>
</dbReference>
<accession>A0A835PJ02</accession>
<reference evidence="2 3" key="1">
    <citation type="journal article" date="2020" name="Nat. Food">
        <title>A phased Vanilla planifolia genome enables genetic improvement of flavour and production.</title>
        <authorList>
            <person name="Hasing T."/>
            <person name="Tang H."/>
            <person name="Brym M."/>
            <person name="Khazi F."/>
            <person name="Huang T."/>
            <person name="Chambers A.H."/>
        </authorList>
    </citation>
    <scope>NUCLEOTIDE SEQUENCE [LARGE SCALE GENOMIC DNA]</scope>
    <source>
        <tissue evidence="2">Leaf</tissue>
    </source>
</reference>
<comment type="caution">
    <text evidence="2">The sequence shown here is derived from an EMBL/GenBank/DDBJ whole genome shotgun (WGS) entry which is preliminary data.</text>
</comment>
<dbReference type="PANTHER" id="PTHR15000">
    <property type="entry name" value="ERYTHROID DIFFERENTIATION-RELATED FACTOR 1"/>
    <property type="match status" value="1"/>
</dbReference>
<dbReference type="EMBL" id="JADCNL010000014">
    <property type="protein sequence ID" value="KAG0452492.1"/>
    <property type="molecule type" value="Genomic_DNA"/>
</dbReference>
<feature type="signal peptide" evidence="1">
    <location>
        <begin position="1"/>
        <end position="22"/>
    </location>
</feature>
<dbReference type="AlphaFoldDB" id="A0A835PJ02"/>
<feature type="chain" id="PRO_5032281337" evidence="1">
    <location>
        <begin position="23"/>
        <end position="148"/>
    </location>
</feature>
<name>A0A835PJ02_VANPL</name>
<evidence type="ECO:0000256" key="1">
    <source>
        <dbReference type="SAM" id="SignalP"/>
    </source>
</evidence>
<keyword evidence="1" id="KW-0732">Signal</keyword>
<organism evidence="2 3">
    <name type="scientific">Vanilla planifolia</name>
    <name type="common">Vanilla</name>
    <dbReference type="NCBI Taxonomy" id="51239"/>
    <lineage>
        <taxon>Eukaryota</taxon>
        <taxon>Viridiplantae</taxon>
        <taxon>Streptophyta</taxon>
        <taxon>Embryophyta</taxon>
        <taxon>Tracheophyta</taxon>
        <taxon>Spermatophyta</taxon>
        <taxon>Magnoliopsida</taxon>
        <taxon>Liliopsida</taxon>
        <taxon>Asparagales</taxon>
        <taxon>Orchidaceae</taxon>
        <taxon>Vanilloideae</taxon>
        <taxon>Vanilleae</taxon>
        <taxon>Vanilla</taxon>
    </lineage>
</organism>
<dbReference type="OrthoDB" id="2015098at2759"/>